<dbReference type="InterPro" id="IPR028976">
    <property type="entry name" value="CheC-like_sf"/>
</dbReference>
<keyword evidence="1" id="KW-0145">Chemotaxis</keyword>
<dbReference type="GO" id="GO:0006935">
    <property type="term" value="P:chemotaxis"/>
    <property type="evidence" value="ECO:0007669"/>
    <property type="project" value="UniProtKB-KW"/>
</dbReference>
<evidence type="ECO:0000313" key="3">
    <source>
        <dbReference type="EMBL" id="QBI21259.1"/>
    </source>
</evidence>
<evidence type="ECO:0000313" key="4">
    <source>
        <dbReference type="Proteomes" id="UP000291469"/>
    </source>
</evidence>
<evidence type="ECO:0000256" key="1">
    <source>
        <dbReference type="ARBA" id="ARBA00022500"/>
    </source>
</evidence>
<accession>A0A411YJG0</accession>
<dbReference type="Pfam" id="PF13690">
    <property type="entry name" value="CheX"/>
    <property type="match status" value="1"/>
</dbReference>
<dbReference type="SUPFAM" id="SSF103039">
    <property type="entry name" value="CheC-like"/>
    <property type="match status" value="1"/>
</dbReference>
<feature type="domain" description="Chemotaxis phosphatase CheX-like" evidence="2">
    <location>
        <begin position="40"/>
        <end position="96"/>
    </location>
</feature>
<gene>
    <name evidence="3" type="ORF">ER308_17905</name>
</gene>
<dbReference type="Proteomes" id="UP000291469">
    <property type="component" value="Chromosome"/>
</dbReference>
<organism evidence="3 4">
    <name type="scientific">Egibacter rhizosphaerae</name>
    <dbReference type="NCBI Taxonomy" id="1670831"/>
    <lineage>
        <taxon>Bacteria</taxon>
        <taxon>Bacillati</taxon>
        <taxon>Actinomycetota</taxon>
        <taxon>Nitriliruptoria</taxon>
        <taxon>Egibacterales</taxon>
        <taxon>Egibacteraceae</taxon>
        <taxon>Egibacter</taxon>
    </lineage>
</organism>
<dbReference type="AlphaFoldDB" id="A0A411YJG0"/>
<dbReference type="KEGG" id="erz:ER308_17905"/>
<protein>
    <submittedName>
        <fullName evidence="3">Chemotaxis protein CheX</fullName>
    </submittedName>
</protein>
<proteinExistence type="predicted"/>
<keyword evidence="4" id="KW-1185">Reference proteome</keyword>
<dbReference type="RefSeq" id="WP_131156252.1">
    <property type="nucleotide sequence ID" value="NZ_CP036402.1"/>
</dbReference>
<sequence>MTVTVLDLREIMHEVFQGSLGLGLEVAPDASEHSASAPVVAGGVHITGAWQAAVVITLDRALALQATGLMLQELPEDVTDEDLHDGIGELTNVVGGT</sequence>
<name>A0A411YJG0_9ACTN</name>
<dbReference type="EMBL" id="CP036402">
    <property type="protein sequence ID" value="QBI21259.1"/>
    <property type="molecule type" value="Genomic_DNA"/>
</dbReference>
<evidence type="ECO:0000259" key="2">
    <source>
        <dbReference type="Pfam" id="PF13690"/>
    </source>
</evidence>
<reference evidence="3 4" key="1">
    <citation type="submission" date="2019-01" db="EMBL/GenBank/DDBJ databases">
        <title>Egibacter rhizosphaerae EGI 80759T.</title>
        <authorList>
            <person name="Chen D.-D."/>
            <person name="Tian Y."/>
            <person name="Jiao J.-Y."/>
            <person name="Zhang X.-T."/>
            <person name="Zhang Y.-G."/>
            <person name="Zhang Y."/>
            <person name="Xiao M."/>
            <person name="Shu W.-S."/>
            <person name="Li W.-J."/>
        </authorList>
    </citation>
    <scope>NUCLEOTIDE SEQUENCE [LARGE SCALE GENOMIC DNA]</scope>
    <source>
        <strain evidence="3 4">EGI 80759</strain>
    </source>
</reference>
<dbReference type="OrthoDB" id="5402373at2"/>
<dbReference type="InterPro" id="IPR028051">
    <property type="entry name" value="CheX-like_dom"/>
</dbReference>
<dbReference type="Gene3D" id="3.40.1550.10">
    <property type="entry name" value="CheC-like"/>
    <property type="match status" value="1"/>
</dbReference>